<name>A0A7G9G849_9FIRM</name>
<dbReference type="GO" id="GO:0016747">
    <property type="term" value="F:acyltransferase activity, transferring groups other than amino-acyl groups"/>
    <property type="evidence" value="ECO:0007669"/>
    <property type="project" value="InterPro"/>
</dbReference>
<dbReference type="SUPFAM" id="SSF55729">
    <property type="entry name" value="Acyl-CoA N-acyltransferases (Nat)"/>
    <property type="match status" value="1"/>
</dbReference>
<dbReference type="KEGG" id="qdo:H9Q78_05660"/>
<dbReference type="CDD" id="cd04301">
    <property type="entry name" value="NAT_SF"/>
    <property type="match status" value="1"/>
</dbReference>
<dbReference type="PROSITE" id="PS51186">
    <property type="entry name" value="GNAT"/>
    <property type="match status" value="1"/>
</dbReference>
<protein>
    <submittedName>
        <fullName evidence="2">GNAT family N-acetyltransferase</fullName>
    </submittedName>
</protein>
<proteinExistence type="predicted"/>
<evidence type="ECO:0000313" key="3">
    <source>
        <dbReference type="Proteomes" id="UP000515823"/>
    </source>
</evidence>
<dbReference type="Gene3D" id="3.40.630.30">
    <property type="match status" value="1"/>
</dbReference>
<dbReference type="InterPro" id="IPR000182">
    <property type="entry name" value="GNAT_dom"/>
</dbReference>
<dbReference type="Pfam" id="PF00583">
    <property type="entry name" value="Acetyltransf_1"/>
    <property type="match status" value="1"/>
</dbReference>
<dbReference type="PANTHER" id="PTHR43617:SF2">
    <property type="entry name" value="UPF0039 PROTEIN SLL0451"/>
    <property type="match status" value="1"/>
</dbReference>
<sequence length="165" mass="19075">MPFKIYFLSDFMVKWIRITKYPLLADFLYEAIFLPDGIEPPPKSIIYAPELQVYIDCFGEKKDDMGLVAETGGKVIGAVWVRIMKDYGHIDYKTPSFAISLYKEYRGLGIGTKLIKEMLALLKSSGYERASLAVQKTNYAVKMYQKLGFEVIDENEEEYIMFYNL</sequence>
<keyword evidence="3" id="KW-1185">Reference proteome</keyword>
<evidence type="ECO:0000259" key="1">
    <source>
        <dbReference type="PROSITE" id="PS51186"/>
    </source>
</evidence>
<dbReference type="InterPro" id="IPR050276">
    <property type="entry name" value="MshD_Acetyltransferase"/>
</dbReference>
<gene>
    <name evidence="2" type="ORF">H9Q78_05660</name>
</gene>
<dbReference type="PANTHER" id="PTHR43617">
    <property type="entry name" value="L-AMINO ACID N-ACETYLTRANSFERASE"/>
    <property type="match status" value="1"/>
</dbReference>
<dbReference type="Proteomes" id="UP000515823">
    <property type="component" value="Chromosome"/>
</dbReference>
<dbReference type="AlphaFoldDB" id="A0A7G9G849"/>
<reference evidence="2 3" key="1">
    <citation type="submission" date="2020-08" db="EMBL/GenBank/DDBJ databases">
        <authorList>
            <person name="Liu C."/>
            <person name="Sun Q."/>
        </authorList>
    </citation>
    <scope>NUCLEOTIDE SEQUENCE [LARGE SCALE GENOMIC DNA]</scope>
    <source>
        <strain evidence="2 3">NSJ-38</strain>
    </source>
</reference>
<feature type="domain" description="N-acetyltransferase" evidence="1">
    <location>
        <begin position="18"/>
        <end position="165"/>
    </location>
</feature>
<organism evidence="2 3">
    <name type="scientific">Qiania dongpingensis</name>
    <dbReference type="NCBI Taxonomy" id="2763669"/>
    <lineage>
        <taxon>Bacteria</taxon>
        <taxon>Bacillati</taxon>
        <taxon>Bacillota</taxon>
        <taxon>Clostridia</taxon>
        <taxon>Lachnospirales</taxon>
        <taxon>Lachnospiraceae</taxon>
        <taxon>Qiania</taxon>
    </lineage>
</organism>
<dbReference type="InterPro" id="IPR016181">
    <property type="entry name" value="Acyl_CoA_acyltransferase"/>
</dbReference>
<accession>A0A7G9G849</accession>
<keyword evidence="2" id="KW-0808">Transferase</keyword>
<dbReference type="EMBL" id="CP060634">
    <property type="protein sequence ID" value="QNM06981.1"/>
    <property type="molecule type" value="Genomic_DNA"/>
</dbReference>
<evidence type="ECO:0000313" key="2">
    <source>
        <dbReference type="EMBL" id="QNM06981.1"/>
    </source>
</evidence>